<evidence type="ECO:0000256" key="1">
    <source>
        <dbReference type="SAM" id="Phobius"/>
    </source>
</evidence>
<accession>A0A0A9GD29</accession>
<reference evidence="2" key="1">
    <citation type="submission" date="2014-09" db="EMBL/GenBank/DDBJ databases">
        <authorList>
            <person name="Magalhaes I.L.F."/>
            <person name="Oliveira U."/>
            <person name="Santos F.R."/>
            <person name="Vidigal T.H.D.A."/>
            <person name="Brescovit A.D."/>
            <person name="Santos A.J."/>
        </authorList>
    </citation>
    <scope>NUCLEOTIDE SEQUENCE</scope>
    <source>
        <tissue evidence="2">Shoot tissue taken approximately 20 cm above the soil surface</tissue>
    </source>
</reference>
<dbReference type="AlphaFoldDB" id="A0A0A9GD29"/>
<proteinExistence type="predicted"/>
<sequence>MPPLHIVTSLVFTIYVCIGNVELMALIIEASWSW</sequence>
<dbReference type="EMBL" id="GBRH01175484">
    <property type="protein sequence ID" value="JAE22412.1"/>
    <property type="molecule type" value="Transcribed_RNA"/>
</dbReference>
<protein>
    <submittedName>
        <fullName evidence="2">Uncharacterized protein</fullName>
    </submittedName>
</protein>
<name>A0A0A9GD29_ARUDO</name>
<reference evidence="2" key="2">
    <citation type="journal article" date="2015" name="Data Brief">
        <title>Shoot transcriptome of the giant reed, Arundo donax.</title>
        <authorList>
            <person name="Barrero R.A."/>
            <person name="Guerrero F.D."/>
            <person name="Moolhuijzen P."/>
            <person name="Goolsby J.A."/>
            <person name="Tidwell J."/>
            <person name="Bellgard S.E."/>
            <person name="Bellgard M.I."/>
        </authorList>
    </citation>
    <scope>NUCLEOTIDE SEQUENCE</scope>
    <source>
        <tissue evidence="2">Shoot tissue taken approximately 20 cm above the soil surface</tissue>
    </source>
</reference>
<keyword evidence="1" id="KW-1133">Transmembrane helix</keyword>
<keyword evidence="1" id="KW-0812">Transmembrane</keyword>
<organism evidence="2">
    <name type="scientific">Arundo donax</name>
    <name type="common">Giant reed</name>
    <name type="synonym">Donax arundinaceus</name>
    <dbReference type="NCBI Taxonomy" id="35708"/>
    <lineage>
        <taxon>Eukaryota</taxon>
        <taxon>Viridiplantae</taxon>
        <taxon>Streptophyta</taxon>
        <taxon>Embryophyta</taxon>
        <taxon>Tracheophyta</taxon>
        <taxon>Spermatophyta</taxon>
        <taxon>Magnoliopsida</taxon>
        <taxon>Liliopsida</taxon>
        <taxon>Poales</taxon>
        <taxon>Poaceae</taxon>
        <taxon>PACMAD clade</taxon>
        <taxon>Arundinoideae</taxon>
        <taxon>Arundineae</taxon>
        <taxon>Arundo</taxon>
    </lineage>
</organism>
<keyword evidence="1" id="KW-0472">Membrane</keyword>
<feature type="transmembrane region" description="Helical" evidence="1">
    <location>
        <begin position="6"/>
        <end position="28"/>
    </location>
</feature>
<evidence type="ECO:0000313" key="2">
    <source>
        <dbReference type="EMBL" id="JAE22412.1"/>
    </source>
</evidence>